<dbReference type="Gene3D" id="4.10.280.10">
    <property type="entry name" value="Helix-loop-helix DNA-binding domain"/>
    <property type="match status" value="1"/>
</dbReference>
<dbReference type="Pfam" id="PF00010">
    <property type="entry name" value="HLH"/>
    <property type="match status" value="1"/>
</dbReference>
<evidence type="ECO:0000313" key="3">
    <source>
        <dbReference type="RefSeq" id="XP_013781419.1"/>
    </source>
</evidence>
<evidence type="ECO:0000259" key="1">
    <source>
        <dbReference type="PROSITE" id="PS50888"/>
    </source>
</evidence>
<proteinExistence type="predicted"/>
<keyword evidence="2" id="KW-1185">Reference proteome</keyword>
<evidence type="ECO:0000313" key="4">
    <source>
        <dbReference type="RefSeq" id="XP_022249351.1"/>
    </source>
</evidence>
<organism evidence="2 3">
    <name type="scientific">Limulus polyphemus</name>
    <name type="common">Atlantic horseshoe crab</name>
    <dbReference type="NCBI Taxonomy" id="6850"/>
    <lineage>
        <taxon>Eukaryota</taxon>
        <taxon>Metazoa</taxon>
        <taxon>Ecdysozoa</taxon>
        <taxon>Arthropoda</taxon>
        <taxon>Chelicerata</taxon>
        <taxon>Merostomata</taxon>
        <taxon>Xiphosura</taxon>
        <taxon>Limulidae</taxon>
        <taxon>Limulus</taxon>
    </lineage>
</organism>
<accession>A0ABM1BGA7</accession>
<dbReference type="Proteomes" id="UP000694941">
    <property type="component" value="Unplaced"/>
</dbReference>
<name>A0ABM1BGA7_LIMPO</name>
<dbReference type="SUPFAM" id="SSF47459">
    <property type="entry name" value="HLH, helix-loop-helix DNA-binding domain"/>
    <property type="match status" value="1"/>
</dbReference>
<feature type="domain" description="BHLH" evidence="1">
    <location>
        <begin position="39"/>
        <end position="90"/>
    </location>
</feature>
<dbReference type="GeneID" id="106465727"/>
<sequence>MYETQRTLNCHSSASGSKRSSMFYELGSEKKRNTKKHLGTILLHRYKERMRHQMINKMISQLCSYVPGNENEQKTKIWKLRRAVSYCCFLEKTVEHLCQEMNFCLDREYKLINCSPDKHILRKDSHLETLRQEESPKAGLDSYKILSKDIDCGTSHY</sequence>
<protein>
    <submittedName>
        <fullName evidence="3 4">Uncharacterized protein LOC106465727</fullName>
    </submittedName>
</protein>
<dbReference type="InterPro" id="IPR011598">
    <property type="entry name" value="bHLH_dom"/>
</dbReference>
<dbReference type="RefSeq" id="XP_013781419.1">
    <property type="nucleotide sequence ID" value="XM_013925965.2"/>
</dbReference>
<dbReference type="PROSITE" id="PS50888">
    <property type="entry name" value="BHLH"/>
    <property type="match status" value="1"/>
</dbReference>
<evidence type="ECO:0000313" key="2">
    <source>
        <dbReference type="Proteomes" id="UP000694941"/>
    </source>
</evidence>
<gene>
    <name evidence="3 4" type="primary">LOC106465727</name>
</gene>
<dbReference type="RefSeq" id="XP_022249351.1">
    <property type="nucleotide sequence ID" value="XM_022393643.1"/>
</dbReference>
<dbReference type="InterPro" id="IPR036638">
    <property type="entry name" value="HLH_DNA-bd_sf"/>
</dbReference>
<reference evidence="3 4" key="1">
    <citation type="submission" date="2025-05" db="UniProtKB">
        <authorList>
            <consortium name="RefSeq"/>
        </authorList>
    </citation>
    <scope>IDENTIFICATION</scope>
    <source>
        <tissue evidence="3 4">Muscle</tissue>
    </source>
</reference>